<organism evidence="2 3">
    <name type="scientific">Colletotrichum navitas</name>
    <dbReference type="NCBI Taxonomy" id="681940"/>
    <lineage>
        <taxon>Eukaryota</taxon>
        <taxon>Fungi</taxon>
        <taxon>Dikarya</taxon>
        <taxon>Ascomycota</taxon>
        <taxon>Pezizomycotina</taxon>
        <taxon>Sordariomycetes</taxon>
        <taxon>Hypocreomycetidae</taxon>
        <taxon>Glomerellales</taxon>
        <taxon>Glomerellaceae</taxon>
        <taxon>Colletotrichum</taxon>
        <taxon>Colletotrichum graminicola species complex</taxon>
    </lineage>
</organism>
<comment type="caution">
    <text evidence="2">The sequence shown here is derived from an EMBL/GenBank/DDBJ whole genome shotgun (WGS) entry which is preliminary data.</text>
</comment>
<dbReference type="RefSeq" id="XP_060417247.1">
    <property type="nucleotide sequence ID" value="XM_060563365.1"/>
</dbReference>
<reference evidence="2" key="1">
    <citation type="submission" date="2021-06" db="EMBL/GenBank/DDBJ databases">
        <title>Comparative genomics, transcriptomics and evolutionary studies reveal genomic signatures of adaptation to plant cell wall in hemibiotrophic fungi.</title>
        <authorList>
            <consortium name="DOE Joint Genome Institute"/>
            <person name="Baroncelli R."/>
            <person name="Diaz J.F."/>
            <person name="Benocci T."/>
            <person name="Peng M."/>
            <person name="Battaglia E."/>
            <person name="Haridas S."/>
            <person name="Andreopoulos W."/>
            <person name="Labutti K."/>
            <person name="Pangilinan J."/>
            <person name="Floch G.L."/>
            <person name="Makela M.R."/>
            <person name="Henrissat B."/>
            <person name="Grigoriev I.V."/>
            <person name="Crouch J.A."/>
            <person name="De Vries R.P."/>
            <person name="Sukno S.A."/>
            <person name="Thon M.R."/>
        </authorList>
    </citation>
    <scope>NUCLEOTIDE SEQUENCE</scope>
    <source>
        <strain evidence="2">CBS 125086</strain>
    </source>
</reference>
<feature type="compositionally biased region" description="Pro residues" evidence="1">
    <location>
        <begin position="283"/>
        <end position="296"/>
    </location>
</feature>
<evidence type="ECO:0000313" key="3">
    <source>
        <dbReference type="Proteomes" id="UP001230504"/>
    </source>
</evidence>
<dbReference type="Proteomes" id="UP001230504">
    <property type="component" value="Unassembled WGS sequence"/>
</dbReference>
<protein>
    <submittedName>
        <fullName evidence="2">Uncharacterized protein</fullName>
    </submittedName>
</protein>
<accession>A0AAD8V934</accession>
<dbReference type="GeneID" id="85447605"/>
<feature type="compositionally biased region" description="Polar residues" evidence="1">
    <location>
        <begin position="245"/>
        <end position="255"/>
    </location>
</feature>
<dbReference type="EMBL" id="JAHLJV010000012">
    <property type="protein sequence ID" value="KAK1596361.1"/>
    <property type="molecule type" value="Genomic_DNA"/>
</dbReference>
<sequence>MSLEHTQAVFGLLSVFATSHRVEHERVNAEYEARKGLHAKAIECLQRLLDELDEACEFSCHSAAEAVVSSSPTEAANSFAAEASKFHAARSRQYNDTISRAWRITRLPVPEPQELANGTVKKPLSPTVVTASRRTYKPWPTADADFSRPALKPITFKMERDTLPRLPGDMSGAVHIRRQLDEQEEADEQARTHRWLKDIGQHPDDEDDEGEDSEPRGQKRRAEDELDSPPVREPRRQPPGPRNDASATGSTQNKCFVNDDSDGEGPRNTNPTNKDPGGVGGAPTPPPEEPLPEIPPPVIVMENLRDTFGDGEDDRRARRYRDWFASLIALTESTPGSITAPGFLARYGQRKKLEKLKTALGHMSVRPFEKRQATQRRIKSLEGGMKQCGEAAVKLTDMELAGEWEVKKRQEGLEECYGKMGRDAAALENQQRELASQVALEEKIFVGGVEHGDCFLSWITKTRNNVYWELGFADRTREKPERIKVGRQTYYSV</sequence>
<feature type="compositionally biased region" description="Basic and acidic residues" evidence="1">
    <location>
        <begin position="213"/>
        <end position="223"/>
    </location>
</feature>
<evidence type="ECO:0000256" key="1">
    <source>
        <dbReference type="SAM" id="MobiDB-lite"/>
    </source>
</evidence>
<name>A0AAD8V934_9PEZI</name>
<dbReference type="AlphaFoldDB" id="A0AAD8V934"/>
<keyword evidence="3" id="KW-1185">Reference proteome</keyword>
<evidence type="ECO:0000313" key="2">
    <source>
        <dbReference type="EMBL" id="KAK1596361.1"/>
    </source>
</evidence>
<gene>
    <name evidence="2" type="ORF">LY79DRAFT_667396</name>
</gene>
<proteinExistence type="predicted"/>
<feature type="region of interest" description="Disordered" evidence="1">
    <location>
        <begin position="199"/>
        <end position="296"/>
    </location>
</feature>